<organism evidence="7 8">
    <name type="scientific">Tunturiibacter lichenicola</name>
    <dbReference type="NCBI Taxonomy" id="2051959"/>
    <lineage>
        <taxon>Bacteria</taxon>
        <taxon>Pseudomonadati</taxon>
        <taxon>Acidobacteriota</taxon>
        <taxon>Terriglobia</taxon>
        <taxon>Terriglobales</taxon>
        <taxon>Acidobacteriaceae</taxon>
        <taxon>Tunturiibacter</taxon>
    </lineage>
</organism>
<evidence type="ECO:0000256" key="1">
    <source>
        <dbReference type="ARBA" id="ARBA00004651"/>
    </source>
</evidence>
<evidence type="ECO:0000313" key="8">
    <source>
        <dbReference type="Proteomes" id="UP000534186"/>
    </source>
</evidence>
<dbReference type="PANTHER" id="PTHR30561:SF9">
    <property type="entry name" value="4-AMINO-4-DEOXY-L-ARABINOSE-PHOSPHOUNDECAPRENOL FLIPPASE SUBUNIT ARNF-RELATED"/>
    <property type="match status" value="1"/>
</dbReference>
<dbReference type="EMBL" id="JACCCV010000002">
    <property type="protein sequence ID" value="NYF54044.1"/>
    <property type="molecule type" value="Genomic_DNA"/>
</dbReference>
<name>A0A7Y9T760_9BACT</name>
<evidence type="ECO:0000256" key="3">
    <source>
        <dbReference type="ARBA" id="ARBA00022692"/>
    </source>
</evidence>
<dbReference type="GO" id="GO:0005886">
    <property type="term" value="C:plasma membrane"/>
    <property type="evidence" value="ECO:0007669"/>
    <property type="project" value="UniProtKB-SubCell"/>
</dbReference>
<keyword evidence="5 6" id="KW-0472">Membrane</keyword>
<feature type="transmembrane region" description="Helical" evidence="6">
    <location>
        <begin position="52"/>
        <end position="78"/>
    </location>
</feature>
<keyword evidence="3 6" id="KW-0812">Transmembrane</keyword>
<evidence type="ECO:0000256" key="6">
    <source>
        <dbReference type="SAM" id="Phobius"/>
    </source>
</evidence>
<feature type="transmembrane region" description="Helical" evidence="6">
    <location>
        <begin position="85"/>
        <end position="105"/>
    </location>
</feature>
<dbReference type="SUPFAM" id="SSF103481">
    <property type="entry name" value="Multidrug resistance efflux transporter EmrE"/>
    <property type="match status" value="1"/>
</dbReference>
<keyword evidence="4 6" id="KW-1133">Transmembrane helix</keyword>
<protein>
    <submittedName>
        <fullName evidence="7">Drug/metabolite transporter (DMT)-like permease</fullName>
    </submittedName>
</protein>
<dbReference type="Proteomes" id="UP000534186">
    <property type="component" value="Unassembled WGS sequence"/>
</dbReference>
<dbReference type="GO" id="GO:0022857">
    <property type="term" value="F:transmembrane transporter activity"/>
    <property type="evidence" value="ECO:0007669"/>
    <property type="project" value="InterPro"/>
</dbReference>
<dbReference type="InterPro" id="IPR000390">
    <property type="entry name" value="Small_drug/metabolite_transptr"/>
</dbReference>
<evidence type="ECO:0000256" key="2">
    <source>
        <dbReference type="ARBA" id="ARBA00022475"/>
    </source>
</evidence>
<evidence type="ECO:0000313" key="7">
    <source>
        <dbReference type="EMBL" id="NYF54044.1"/>
    </source>
</evidence>
<comment type="caution">
    <text evidence="7">The sequence shown here is derived from an EMBL/GenBank/DDBJ whole genome shotgun (WGS) entry which is preliminary data.</text>
</comment>
<proteinExistence type="predicted"/>
<evidence type="ECO:0000256" key="5">
    <source>
        <dbReference type="ARBA" id="ARBA00023136"/>
    </source>
</evidence>
<feature type="transmembrane region" description="Helical" evidence="6">
    <location>
        <begin position="111"/>
        <end position="128"/>
    </location>
</feature>
<dbReference type="Gene3D" id="1.10.3730.20">
    <property type="match status" value="1"/>
</dbReference>
<feature type="transmembrane region" description="Helical" evidence="6">
    <location>
        <begin position="12"/>
        <end position="32"/>
    </location>
</feature>
<sequence>MTPQKPLHLKTYLLIAVMVIAGPLGNVLLGKGMKHIGEPVIWPPLQLLHTGLNIFTSASIWLGITSLITFFVAYMLVLSWADYSFVQPASSLAYGMVALLGYLMLGERVSPLRWAGIAVICLGVFVVGRTNPRTTRQV</sequence>
<evidence type="ECO:0000256" key="4">
    <source>
        <dbReference type="ARBA" id="ARBA00022989"/>
    </source>
</evidence>
<dbReference type="PANTHER" id="PTHR30561">
    <property type="entry name" value="SMR FAMILY PROTON-DEPENDENT DRUG EFFLUX TRANSPORTER SUGE"/>
    <property type="match status" value="1"/>
</dbReference>
<dbReference type="InterPro" id="IPR037185">
    <property type="entry name" value="EmrE-like"/>
</dbReference>
<dbReference type="AlphaFoldDB" id="A0A7Y9T760"/>
<gene>
    <name evidence="7" type="ORF">HDF12_004443</name>
</gene>
<comment type="subcellular location">
    <subcellularLocation>
        <location evidence="1">Cell membrane</location>
        <topology evidence="1">Multi-pass membrane protein</topology>
    </subcellularLocation>
</comment>
<reference evidence="7 8" key="1">
    <citation type="submission" date="2020-07" db="EMBL/GenBank/DDBJ databases">
        <title>Genomic Encyclopedia of Type Strains, Phase IV (KMG-V): Genome sequencing to study the core and pangenomes of soil and plant-associated prokaryotes.</title>
        <authorList>
            <person name="Whitman W."/>
        </authorList>
    </citation>
    <scope>NUCLEOTIDE SEQUENCE [LARGE SCALE GENOMIC DNA]</scope>
    <source>
        <strain evidence="7 8">M8UP30</strain>
    </source>
</reference>
<keyword evidence="2" id="KW-1003">Cell membrane</keyword>
<accession>A0A7Y9T760</accession>